<dbReference type="Proteomes" id="UP001549920">
    <property type="component" value="Unassembled WGS sequence"/>
</dbReference>
<protein>
    <submittedName>
        <fullName evidence="2">Uncharacterized protein</fullName>
    </submittedName>
</protein>
<reference evidence="2 3" key="1">
    <citation type="submission" date="2024-06" db="EMBL/GenBank/DDBJ databases">
        <title>A chromosome-level genome assembly of beet webworm, Loxostege sticticalis.</title>
        <authorList>
            <person name="Zhang Y."/>
        </authorList>
    </citation>
    <scope>NUCLEOTIDE SEQUENCE [LARGE SCALE GENOMIC DNA]</scope>
    <source>
        <strain evidence="2">AQ026</strain>
        <tissue evidence="2">Whole body</tissue>
    </source>
</reference>
<dbReference type="EMBL" id="JBEUOH010000006">
    <property type="protein sequence ID" value="KAL0892593.1"/>
    <property type="molecule type" value="Genomic_DNA"/>
</dbReference>
<name>A0ABR3I8I4_LOXSC</name>
<accession>A0ABR3I8I4</accession>
<proteinExistence type="predicted"/>
<evidence type="ECO:0000313" key="3">
    <source>
        <dbReference type="Proteomes" id="UP001549920"/>
    </source>
</evidence>
<keyword evidence="1" id="KW-0472">Membrane</keyword>
<sequence>MEFAWMIRSTFWSVAVSIGATLAIRYCGPSYAIPFLPYRALVAEGVVSARLYPGRGAIATVGLHSGQPVGALSFLVWAPAVAALLLCLLAEALSVPVTQTQRTLH</sequence>
<gene>
    <name evidence="2" type="ORF">ABMA27_014322</name>
</gene>
<keyword evidence="3" id="KW-1185">Reference proteome</keyword>
<evidence type="ECO:0000313" key="2">
    <source>
        <dbReference type="EMBL" id="KAL0892593.1"/>
    </source>
</evidence>
<keyword evidence="1" id="KW-1133">Transmembrane helix</keyword>
<comment type="caution">
    <text evidence="2">The sequence shown here is derived from an EMBL/GenBank/DDBJ whole genome shotgun (WGS) entry which is preliminary data.</text>
</comment>
<keyword evidence="1" id="KW-0812">Transmembrane</keyword>
<evidence type="ECO:0000256" key="1">
    <source>
        <dbReference type="SAM" id="Phobius"/>
    </source>
</evidence>
<feature type="transmembrane region" description="Helical" evidence="1">
    <location>
        <begin position="74"/>
        <end position="95"/>
    </location>
</feature>
<organism evidence="2 3">
    <name type="scientific">Loxostege sticticalis</name>
    <name type="common">Beet webworm moth</name>
    <dbReference type="NCBI Taxonomy" id="481309"/>
    <lineage>
        <taxon>Eukaryota</taxon>
        <taxon>Metazoa</taxon>
        <taxon>Ecdysozoa</taxon>
        <taxon>Arthropoda</taxon>
        <taxon>Hexapoda</taxon>
        <taxon>Insecta</taxon>
        <taxon>Pterygota</taxon>
        <taxon>Neoptera</taxon>
        <taxon>Endopterygota</taxon>
        <taxon>Lepidoptera</taxon>
        <taxon>Glossata</taxon>
        <taxon>Ditrysia</taxon>
        <taxon>Pyraloidea</taxon>
        <taxon>Crambidae</taxon>
        <taxon>Pyraustinae</taxon>
        <taxon>Loxostege</taxon>
    </lineage>
</organism>